<dbReference type="Pfam" id="PF01075">
    <property type="entry name" value="Glyco_transf_9"/>
    <property type="match status" value="1"/>
</dbReference>
<name>A0A809S5T0_9BACT</name>
<dbReference type="InterPro" id="IPR002201">
    <property type="entry name" value="Glyco_trans_9"/>
</dbReference>
<dbReference type="Proteomes" id="UP000662873">
    <property type="component" value="Chromosome"/>
</dbReference>
<protein>
    <submittedName>
        <fullName evidence="3">Glycosyl transferase family 9 Lipopolysaccharide heptosyltransferase</fullName>
    </submittedName>
</protein>
<sequence>MPGGNVAVLANDAIGNFVAATPLLQLLKTESKAASVHFWCGTRVAEFRHAPELFDLFLPLHGSSPAELLGLIAEHTGSYDWIVNLESTAHSKAIAGLLSGELTFVSGPCVGHGGRGELSFPDDPQGELWADRRWVAEDLKERYPFLRSGFIAEIFARGCYFESEIPPYRVPSQPPGQQPPDLLVATSASLPEKLWPREKWAWVLDRVGSAGYTAGLLGAKPKDQKTHWMGGTAEDELVAQGLLIDLRGQYSLPEVVGALGQCRAVLTLDNGILHLAVAARARTVGLYRHGIHRLWAPPSDTLVVLTPGEGREVSEIEPEVVWEAVANAL</sequence>
<dbReference type="KEGG" id="npy:NPRO_20420"/>
<gene>
    <name evidence="3" type="ORF">NPRO_20420</name>
</gene>
<accession>A0A809S5T0</accession>
<dbReference type="GO" id="GO:0008713">
    <property type="term" value="F:ADP-heptose-lipopolysaccharide heptosyltransferase activity"/>
    <property type="evidence" value="ECO:0007669"/>
    <property type="project" value="TreeGrafter"/>
</dbReference>
<reference evidence="3" key="1">
    <citation type="journal article" name="DNA Res.">
        <title>The physiological potential of anammox bacteria as revealed by their core genome structure.</title>
        <authorList>
            <person name="Okubo T."/>
            <person name="Toyoda A."/>
            <person name="Fukuhara K."/>
            <person name="Uchiyama I."/>
            <person name="Harigaya Y."/>
            <person name="Kuroiwa M."/>
            <person name="Suzuki T."/>
            <person name="Murakami Y."/>
            <person name="Suwa Y."/>
            <person name="Takami H."/>
        </authorList>
    </citation>
    <scope>NUCLEOTIDE SEQUENCE</scope>
    <source>
        <strain evidence="3">317325-2</strain>
    </source>
</reference>
<keyword evidence="2 3" id="KW-0808">Transferase</keyword>
<dbReference type="EMBL" id="AP021858">
    <property type="protein sequence ID" value="BBO24447.1"/>
    <property type="molecule type" value="Genomic_DNA"/>
</dbReference>
<dbReference type="Gene3D" id="3.40.50.2000">
    <property type="entry name" value="Glycogen Phosphorylase B"/>
    <property type="match status" value="2"/>
</dbReference>
<dbReference type="PANTHER" id="PTHR30160:SF1">
    <property type="entry name" value="LIPOPOLYSACCHARIDE 1,2-N-ACETYLGLUCOSAMINETRANSFERASE-RELATED"/>
    <property type="match status" value="1"/>
</dbReference>
<dbReference type="AlphaFoldDB" id="A0A809S5T0"/>
<proteinExistence type="predicted"/>
<dbReference type="SUPFAM" id="SSF53756">
    <property type="entry name" value="UDP-Glycosyltransferase/glycogen phosphorylase"/>
    <property type="match status" value="1"/>
</dbReference>
<dbReference type="PANTHER" id="PTHR30160">
    <property type="entry name" value="TETRAACYLDISACCHARIDE 4'-KINASE-RELATED"/>
    <property type="match status" value="1"/>
</dbReference>
<evidence type="ECO:0000256" key="1">
    <source>
        <dbReference type="ARBA" id="ARBA00022676"/>
    </source>
</evidence>
<evidence type="ECO:0000256" key="2">
    <source>
        <dbReference type="ARBA" id="ARBA00022679"/>
    </source>
</evidence>
<evidence type="ECO:0000313" key="3">
    <source>
        <dbReference type="EMBL" id="BBO24447.1"/>
    </source>
</evidence>
<organism evidence="3 4">
    <name type="scientific">Candidatus Nitrosymbiomonas proteolyticus</name>
    <dbReference type="NCBI Taxonomy" id="2608984"/>
    <lineage>
        <taxon>Bacteria</taxon>
        <taxon>Bacillati</taxon>
        <taxon>Armatimonadota</taxon>
        <taxon>Armatimonadota incertae sedis</taxon>
        <taxon>Candidatus Nitrosymbiomonas</taxon>
    </lineage>
</organism>
<dbReference type="GO" id="GO:0005829">
    <property type="term" value="C:cytosol"/>
    <property type="evidence" value="ECO:0007669"/>
    <property type="project" value="TreeGrafter"/>
</dbReference>
<dbReference type="InterPro" id="IPR051199">
    <property type="entry name" value="LPS_LOS_Heptosyltrfase"/>
</dbReference>
<dbReference type="GO" id="GO:0009244">
    <property type="term" value="P:lipopolysaccharide core region biosynthetic process"/>
    <property type="evidence" value="ECO:0007669"/>
    <property type="project" value="TreeGrafter"/>
</dbReference>
<keyword evidence="1" id="KW-0328">Glycosyltransferase</keyword>
<evidence type="ECO:0000313" key="4">
    <source>
        <dbReference type="Proteomes" id="UP000662873"/>
    </source>
</evidence>